<organism evidence="4 5">
    <name type="scientific">Stieleria maiorica</name>
    <dbReference type="NCBI Taxonomy" id="2795974"/>
    <lineage>
        <taxon>Bacteria</taxon>
        <taxon>Pseudomonadati</taxon>
        <taxon>Planctomycetota</taxon>
        <taxon>Planctomycetia</taxon>
        <taxon>Pirellulales</taxon>
        <taxon>Pirellulaceae</taxon>
        <taxon>Stieleria</taxon>
    </lineage>
</organism>
<dbReference type="InterPro" id="IPR029030">
    <property type="entry name" value="Caspase-like_dom_sf"/>
</dbReference>
<dbReference type="KEGG" id="smam:Mal15_53360"/>
<sequence>MNRLDDELSVLTGGTPIPQTLLKGKAGLGPTQVTFLHTGTPRPVKPGEKGALVSCENTNACQEGGVKDGTTSRRKRRCVPIALMYLVAVVFLFLPTAYAADPETAETALVVCPSDLREPLEAWIDYRRKQGIAVRVIGSSATAGELSKAIRKNAIASDRFLLLVGDAPVIGAAADTRTQVPMHYLATTVTARFGSTPTMATDYPYSDIDSDGRSDLAVGRLPVDSADELRDLVRRIKAYETSRNFSLWRERVQLVGGVGGFGMLADSAIESVTRMMVTASLPMSVRTSVAYGSPGHLFYPSKRFTDSVSERYTQGCRFWVYAGHGMVDRLDSVPSGPTGVPVLDGDSISNLKCDPANAPIAVLLCCFTGAIDAGIDSFAERLLLHECGPIAVIAGNRVTMPYGNASLTLGLIDSIYGQNADETPADRLGTAWLSSIRRLESEDESTEKGQLRMMVDAVATLVSPAGTKLADERSEHAALYGLLGDPMLKLHPPAAVEIETETGFDFGAPIKVTVTSPIDGECVVMLDHPLGETRKTQPGQPKPDPNQITLARAAEPISAGQPKTFVIDLDDQRSGLIAIRVHVSGTDTWAAGGGKTIVRPASR</sequence>
<dbReference type="Pfam" id="PF01364">
    <property type="entry name" value="Peptidase_C25"/>
    <property type="match status" value="1"/>
</dbReference>
<keyword evidence="1" id="KW-0732">Signal</keyword>
<dbReference type="Gene3D" id="3.40.50.10390">
    <property type="entry name" value="Gingipain r, domain 1"/>
    <property type="match status" value="1"/>
</dbReference>
<proteinExistence type="predicted"/>
<feature type="domain" description="Gingipain" evidence="3">
    <location>
        <begin position="109"/>
        <end position="490"/>
    </location>
</feature>
<dbReference type="InterPro" id="IPR029031">
    <property type="entry name" value="Gingipain_N_sf"/>
</dbReference>
<evidence type="ECO:0000259" key="3">
    <source>
        <dbReference type="Pfam" id="PF01364"/>
    </source>
</evidence>
<name>A0A5B9MLH9_9BACT</name>
<dbReference type="AlphaFoldDB" id="A0A5B9MLH9"/>
<evidence type="ECO:0000313" key="4">
    <source>
        <dbReference type="EMBL" id="QEG01260.1"/>
    </source>
</evidence>
<accession>A0A5B9MLH9</accession>
<dbReference type="GO" id="GO:0008234">
    <property type="term" value="F:cysteine-type peptidase activity"/>
    <property type="evidence" value="ECO:0007669"/>
    <property type="project" value="InterPro"/>
</dbReference>
<keyword evidence="2" id="KW-0812">Transmembrane</keyword>
<protein>
    <recommendedName>
        <fullName evidence="3">Gingipain domain-containing protein</fullName>
    </recommendedName>
</protein>
<keyword evidence="2" id="KW-1133">Transmembrane helix</keyword>
<dbReference type="InterPro" id="IPR001769">
    <property type="entry name" value="Gingipain"/>
</dbReference>
<evidence type="ECO:0000256" key="2">
    <source>
        <dbReference type="SAM" id="Phobius"/>
    </source>
</evidence>
<dbReference type="Proteomes" id="UP000321353">
    <property type="component" value="Chromosome"/>
</dbReference>
<reference evidence="4 5" key="1">
    <citation type="submission" date="2019-02" db="EMBL/GenBank/DDBJ databases">
        <title>Planctomycetal bacteria perform biofilm scaping via a novel small molecule.</title>
        <authorList>
            <person name="Jeske O."/>
            <person name="Boedeker C."/>
            <person name="Wiegand S."/>
            <person name="Breitling P."/>
            <person name="Kallscheuer N."/>
            <person name="Jogler M."/>
            <person name="Rohde M."/>
            <person name="Petersen J."/>
            <person name="Medema M.H."/>
            <person name="Surup F."/>
            <person name="Jogler C."/>
        </authorList>
    </citation>
    <scope>NUCLEOTIDE SEQUENCE [LARGE SCALE GENOMIC DNA]</scope>
    <source>
        <strain evidence="4 5">Mal15</strain>
    </source>
</reference>
<keyword evidence="5" id="KW-1185">Reference proteome</keyword>
<feature type="transmembrane region" description="Helical" evidence="2">
    <location>
        <begin position="82"/>
        <end position="100"/>
    </location>
</feature>
<gene>
    <name evidence="4" type="ORF">Mal15_53360</name>
</gene>
<dbReference type="GO" id="GO:0006508">
    <property type="term" value="P:proteolysis"/>
    <property type="evidence" value="ECO:0007669"/>
    <property type="project" value="InterPro"/>
</dbReference>
<keyword evidence="2" id="KW-0472">Membrane</keyword>
<evidence type="ECO:0000256" key="1">
    <source>
        <dbReference type="ARBA" id="ARBA00022729"/>
    </source>
</evidence>
<evidence type="ECO:0000313" key="5">
    <source>
        <dbReference type="Proteomes" id="UP000321353"/>
    </source>
</evidence>
<dbReference type="EMBL" id="CP036264">
    <property type="protein sequence ID" value="QEG01260.1"/>
    <property type="molecule type" value="Genomic_DNA"/>
</dbReference>
<dbReference type="SUPFAM" id="SSF52129">
    <property type="entry name" value="Caspase-like"/>
    <property type="match status" value="1"/>
</dbReference>
<dbReference type="Gene3D" id="3.40.50.1460">
    <property type="match status" value="1"/>
</dbReference>